<evidence type="ECO:0000313" key="2">
    <source>
        <dbReference type="EMBL" id="KKS86623.1"/>
    </source>
</evidence>
<dbReference type="EMBL" id="LCFD01000008">
    <property type="protein sequence ID" value="KKS86623.1"/>
    <property type="molecule type" value="Genomic_DNA"/>
</dbReference>
<dbReference type="STRING" id="1618446.UV61_C0008G0076"/>
<proteinExistence type="predicted"/>
<sequence length="138" mass="15659">MAKNQTKSYSKTNLKWVGVLLLIIVATFLWSKLTPGQKPISLPTKETNLPISTSDTSETNQKAIAAVLNLQEVKEFKQAVSDNGKSTFQIGMEGFGDEEVVVVFEFFPDHRTTFNRYRVKNGQISRYDVLEDKWVNVK</sequence>
<gene>
    <name evidence="2" type="ORF">UV61_C0008G0076</name>
</gene>
<organism evidence="2 3">
    <name type="scientific">Candidatus Gottesmanbacteria bacterium GW2011_GWB1_43_11</name>
    <dbReference type="NCBI Taxonomy" id="1618446"/>
    <lineage>
        <taxon>Bacteria</taxon>
        <taxon>Candidatus Gottesmaniibacteriota</taxon>
    </lineage>
</organism>
<keyword evidence="1" id="KW-0812">Transmembrane</keyword>
<keyword evidence="1" id="KW-1133">Transmembrane helix</keyword>
<name>A0A0G1FIG5_9BACT</name>
<comment type="caution">
    <text evidence="2">The sequence shown here is derived from an EMBL/GenBank/DDBJ whole genome shotgun (WGS) entry which is preliminary data.</text>
</comment>
<evidence type="ECO:0000256" key="1">
    <source>
        <dbReference type="SAM" id="Phobius"/>
    </source>
</evidence>
<dbReference type="Proteomes" id="UP000034050">
    <property type="component" value="Unassembled WGS sequence"/>
</dbReference>
<dbReference type="AlphaFoldDB" id="A0A0G1FIG5"/>
<evidence type="ECO:0000313" key="3">
    <source>
        <dbReference type="Proteomes" id="UP000034050"/>
    </source>
</evidence>
<feature type="transmembrane region" description="Helical" evidence="1">
    <location>
        <begin position="12"/>
        <end position="31"/>
    </location>
</feature>
<keyword evidence="1" id="KW-0472">Membrane</keyword>
<reference evidence="2 3" key="1">
    <citation type="journal article" date="2015" name="Nature">
        <title>rRNA introns, odd ribosomes, and small enigmatic genomes across a large radiation of phyla.</title>
        <authorList>
            <person name="Brown C.T."/>
            <person name="Hug L.A."/>
            <person name="Thomas B.C."/>
            <person name="Sharon I."/>
            <person name="Castelle C.J."/>
            <person name="Singh A."/>
            <person name="Wilkins M.J."/>
            <person name="Williams K.H."/>
            <person name="Banfield J.F."/>
        </authorList>
    </citation>
    <scope>NUCLEOTIDE SEQUENCE [LARGE SCALE GENOMIC DNA]</scope>
</reference>
<accession>A0A0G1FIG5</accession>
<protein>
    <submittedName>
        <fullName evidence="2">Uncharacterized protein</fullName>
    </submittedName>
</protein>